<accession>A0A2C6L296</accession>
<keyword evidence="1" id="KW-0472">Membrane</keyword>
<keyword evidence="3" id="KW-1185">Reference proteome</keyword>
<dbReference type="RefSeq" id="XP_067923545.1">
    <property type="nucleotide sequence ID" value="XM_068064477.1"/>
</dbReference>
<dbReference type="Proteomes" id="UP000221165">
    <property type="component" value="Unassembled WGS sequence"/>
</dbReference>
<dbReference type="GeneID" id="94427688"/>
<organism evidence="2 3">
    <name type="scientific">Cystoisospora suis</name>
    <dbReference type="NCBI Taxonomy" id="483139"/>
    <lineage>
        <taxon>Eukaryota</taxon>
        <taxon>Sar</taxon>
        <taxon>Alveolata</taxon>
        <taxon>Apicomplexa</taxon>
        <taxon>Conoidasida</taxon>
        <taxon>Coccidia</taxon>
        <taxon>Eucoccidiorida</taxon>
        <taxon>Eimeriorina</taxon>
        <taxon>Sarcocystidae</taxon>
        <taxon>Cystoisospora</taxon>
    </lineage>
</organism>
<reference evidence="2 3" key="1">
    <citation type="journal article" date="2017" name="Int. J. Parasitol.">
        <title>The genome of the protozoan parasite Cystoisospora suis and a reverse vaccinology approach to identify vaccine candidates.</title>
        <authorList>
            <person name="Palmieri N."/>
            <person name="Shrestha A."/>
            <person name="Ruttkowski B."/>
            <person name="Beck T."/>
            <person name="Vogl C."/>
            <person name="Tomley F."/>
            <person name="Blake D.P."/>
            <person name="Joachim A."/>
        </authorList>
    </citation>
    <scope>NUCLEOTIDE SEQUENCE [LARGE SCALE GENOMIC DNA]</scope>
    <source>
        <strain evidence="2 3">Wien I</strain>
    </source>
</reference>
<gene>
    <name evidence="2" type="ORF">CSUI_004284</name>
</gene>
<name>A0A2C6L296_9APIC</name>
<keyword evidence="1" id="KW-0812">Transmembrane</keyword>
<proteinExistence type="predicted"/>
<feature type="transmembrane region" description="Helical" evidence="1">
    <location>
        <begin position="18"/>
        <end position="35"/>
    </location>
</feature>
<protein>
    <submittedName>
        <fullName evidence="2">Uncharacterized protein</fullName>
    </submittedName>
</protein>
<comment type="caution">
    <text evidence="2">The sequence shown here is derived from an EMBL/GenBank/DDBJ whole genome shotgun (WGS) entry which is preliminary data.</text>
</comment>
<dbReference type="VEuPathDB" id="ToxoDB:CSUI_004284"/>
<keyword evidence="1" id="KW-1133">Transmembrane helix</keyword>
<dbReference type="AlphaFoldDB" id="A0A2C6L296"/>
<dbReference type="EMBL" id="MIGC01001972">
    <property type="protein sequence ID" value="PHJ21866.1"/>
    <property type="molecule type" value="Genomic_DNA"/>
</dbReference>
<feature type="non-terminal residue" evidence="2">
    <location>
        <position position="1"/>
    </location>
</feature>
<evidence type="ECO:0000256" key="1">
    <source>
        <dbReference type="SAM" id="Phobius"/>
    </source>
</evidence>
<evidence type="ECO:0000313" key="2">
    <source>
        <dbReference type="EMBL" id="PHJ21866.1"/>
    </source>
</evidence>
<evidence type="ECO:0000313" key="3">
    <source>
        <dbReference type="Proteomes" id="UP000221165"/>
    </source>
</evidence>
<sequence length="51" mass="6032">TPEPNEKRKKRVGGRQRTLRIVISFSSFFLFFPMFCELSKSCPFTFIIICK</sequence>